<dbReference type="EMBL" id="NQVE01000033">
    <property type="protein sequence ID" value="RAL52570.1"/>
    <property type="molecule type" value="Genomic_DNA"/>
</dbReference>
<evidence type="ECO:0000313" key="10">
    <source>
        <dbReference type="EMBL" id="RAL52570.1"/>
    </source>
</evidence>
<feature type="transmembrane region" description="Helical" evidence="9">
    <location>
        <begin position="62"/>
        <end position="84"/>
    </location>
</feature>
<evidence type="ECO:0000256" key="5">
    <source>
        <dbReference type="ARBA" id="ARBA00022989"/>
    </source>
</evidence>
<dbReference type="PANTHER" id="PTHR31942:SF62">
    <property type="entry name" value="MLO-LIKE PROTEIN"/>
    <property type="match status" value="1"/>
</dbReference>
<evidence type="ECO:0000256" key="1">
    <source>
        <dbReference type="ARBA" id="ARBA00004141"/>
    </source>
</evidence>
<evidence type="ECO:0008006" key="12">
    <source>
        <dbReference type="Google" id="ProtNLM"/>
    </source>
</evidence>
<reference evidence="10 11" key="1">
    <citation type="submission" date="2018-06" db="EMBL/GenBank/DDBJ databases">
        <title>The Genome of Cuscuta australis (Dodder) Provides Insight into the Evolution of Plant Parasitism.</title>
        <authorList>
            <person name="Liu H."/>
        </authorList>
    </citation>
    <scope>NUCLEOTIDE SEQUENCE [LARGE SCALE GENOMIC DNA]</scope>
    <source>
        <strain evidence="11">cv. Yunnan</strain>
        <tissue evidence="10">Vines</tissue>
    </source>
</reference>
<feature type="transmembrane region" description="Helical" evidence="9">
    <location>
        <begin position="536"/>
        <end position="558"/>
    </location>
</feature>
<keyword evidence="5 9" id="KW-1133">Transmembrane helix</keyword>
<accession>A0A328E4Y0</accession>
<feature type="transmembrane region" description="Helical" evidence="9">
    <location>
        <begin position="16"/>
        <end position="41"/>
    </location>
</feature>
<dbReference type="PANTHER" id="PTHR31942">
    <property type="entry name" value="MLO-LIKE PROTEIN 1"/>
    <property type="match status" value="1"/>
</dbReference>
<dbReference type="Proteomes" id="UP000249390">
    <property type="component" value="Unassembled WGS sequence"/>
</dbReference>
<dbReference type="Pfam" id="PF03094">
    <property type="entry name" value="Mlo"/>
    <property type="match status" value="3"/>
</dbReference>
<keyword evidence="3 9" id="KW-0812">Transmembrane</keyword>
<organism evidence="10 11">
    <name type="scientific">Cuscuta australis</name>
    <dbReference type="NCBI Taxonomy" id="267555"/>
    <lineage>
        <taxon>Eukaryota</taxon>
        <taxon>Viridiplantae</taxon>
        <taxon>Streptophyta</taxon>
        <taxon>Embryophyta</taxon>
        <taxon>Tracheophyta</taxon>
        <taxon>Spermatophyta</taxon>
        <taxon>Magnoliopsida</taxon>
        <taxon>eudicotyledons</taxon>
        <taxon>Gunneridae</taxon>
        <taxon>Pentapetalae</taxon>
        <taxon>asterids</taxon>
        <taxon>lamiids</taxon>
        <taxon>Solanales</taxon>
        <taxon>Convolvulaceae</taxon>
        <taxon>Cuscuteae</taxon>
        <taxon>Cuscuta</taxon>
        <taxon>Cuscuta subgen. Grammica</taxon>
        <taxon>Cuscuta sect. Cleistogrammica</taxon>
    </lineage>
</organism>
<gene>
    <name evidence="10" type="ORF">DM860_017264</name>
</gene>
<keyword evidence="7" id="KW-0568">Pathogenesis-related protein</keyword>
<feature type="region of interest" description="Disordered" evidence="8">
    <location>
        <begin position="652"/>
        <end position="682"/>
    </location>
</feature>
<dbReference type="AlphaFoldDB" id="A0A328E4Y0"/>
<dbReference type="GO" id="GO:0016020">
    <property type="term" value="C:membrane"/>
    <property type="evidence" value="ECO:0007669"/>
    <property type="project" value="UniProtKB-SubCell"/>
</dbReference>
<dbReference type="InterPro" id="IPR004326">
    <property type="entry name" value="Mlo"/>
</dbReference>
<evidence type="ECO:0000256" key="7">
    <source>
        <dbReference type="ARBA" id="ARBA00023265"/>
    </source>
</evidence>
<comment type="subcellular location">
    <subcellularLocation>
        <location evidence="1">Membrane</location>
        <topology evidence="1">Multi-pass membrane protein</topology>
    </subcellularLocation>
</comment>
<protein>
    <recommendedName>
        <fullName evidence="12">MLO-like protein</fullName>
    </recommendedName>
</protein>
<evidence type="ECO:0000256" key="2">
    <source>
        <dbReference type="ARBA" id="ARBA00006574"/>
    </source>
</evidence>
<keyword evidence="6 9" id="KW-0472">Membrane</keyword>
<evidence type="ECO:0000313" key="11">
    <source>
        <dbReference type="Proteomes" id="UP000249390"/>
    </source>
</evidence>
<proteinExistence type="inferred from homology"/>
<evidence type="ECO:0000256" key="8">
    <source>
        <dbReference type="SAM" id="MobiDB-lite"/>
    </source>
</evidence>
<comment type="similarity">
    <text evidence="2">Belongs to the MLO family.</text>
</comment>
<evidence type="ECO:0000256" key="3">
    <source>
        <dbReference type="ARBA" id="ARBA00022692"/>
    </source>
</evidence>
<keyword evidence="11" id="KW-1185">Reference proteome</keyword>
<name>A0A328E4Y0_9ASTE</name>
<evidence type="ECO:0000256" key="9">
    <source>
        <dbReference type="SAM" id="Phobius"/>
    </source>
</evidence>
<keyword evidence="4" id="KW-0611">Plant defense</keyword>
<evidence type="ECO:0000256" key="6">
    <source>
        <dbReference type="ARBA" id="ARBA00023136"/>
    </source>
</evidence>
<comment type="caution">
    <text evidence="10">The sequence shown here is derived from an EMBL/GenBank/DDBJ whole genome shotgun (WGS) entry which is preliminary data.</text>
</comment>
<feature type="transmembrane region" description="Helical" evidence="9">
    <location>
        <begin position="578"/>
        <end position="600"/>
    </location>
</feature>
<evidence type="ECO:0000256" key="4">
    <source>
        <dbReference type="ARBA" id="ARBA00022821"/>
    </source>
</evidence>
<dbReference type="GO" id="GO:0006952">
    <property type="term" value="P:defense response"/>
    <property type="evidence" value="ECO:0007669"/>
    <property type="project" value="UniProtKB-KW"/>
</dbReference>
<sequence>MVEREAGRSIAETPTWAFASVVTALVCLGFLIHGGLNKIAMWLDRTKRKPLLAALVKIREELMVFGLLSLLMGHWIGFVARICIRSSAINTHFYPCSPWNPISSPLNHHFNVSLPPDELMKANYSRKHYSCPQGHESFASKESLEELHQFLFVLGVTHVSYSFLAVALAMFKEPRLAPLPDCHDCPLRPSLPPPPPVLKRAVDGPVSERASACCCSTSRSADRTSMNGSKLKPFGVVFGRGDGGTVEISHEIEAEDKETKESTPLFVVGFGDAKLNRNMKLDVGDCCEGKISSWRRWENHANSMVLQGVRGSRSSEAVSYHTKMRRLSTFIFHQTSHPWSHHRVLVWLLCFSRQFWSCINQADYMALRLGFITHSPLDFCHLVCPSKFSRFLCPGGDGDSSMDFRLRGPEPAGPLFLLLSRRYATPRRTAAPEPARFFAPCVFCRTGTNVYFWISFVPTLELFPLLGVHDRWLVDLLLHKNPLAIVLEAHLLLLVGTKLHCIVVKLAVEIRAETSYEGFHNFNLRDELFWFGRPRFLLLLIQFISFQNAFEMAIYLWSRWEIKGASCFTQKGGFLVTRLAFGVASQIWCSFITFPLYVIIAQMGSEFKKSIISESVESSLQRWRCRVQAASGTRPLLLLEDHNANSDQIPLTEEITSANDDEESSWRRRSLEQEQMSAWAGP</sequence>